<protein>
    <recommendedName>
        <fullName evidence="10">G-protein coupled receptors family 1 profile domain-containing protein</fullName>
    </recommendedName>
</protein>
<evidence type="ECO:0000256" key="8">
    <source>
        <dbReference type="ARBA" id="ARBA00023224"/>
    </source>
</evidence>
<evidence type="ECO:0000256" key="6">
    <source>
        <dbReference type="ARBA" id="ARBA00023136"/>
    </source>
</evidence>
<feature type="transmembrane region" description="Helical" evidence="9">
    <location>
        <begin position="70"/>
        <end position="90"/>
    </location>
</feature>
<feature type="transmembrane region" description="Helical" evidence="9">
    <location>
        <begin position="157"/>
        <end position="177"/>
    </location>
</feature>
<evidence type="ECO:0000256" key="5">
    <source>
        <dbReference type="ARBA" id="ARBA00023040"/>
    </source>
</evidence>
<dbReference type="InterPro" id="IPR000276">
    <property type="entry name" value="GPCR_Rhodpsn"/>
</dbReference>
<feature type="transmembrane region" description="Helical" evidence="9">
    <location>
        <begin position="207"/>
        <end position="230"/>
    </location>
</feature>
<dbReference type="SUPFAM" id="SSF81321">
    <property type="entry name" value="Family A G protein-coupled receptor-like"/>
    <property type="match status" value="1"/>
</dbReference>
<evidence type="ECO:0000259" key="10">
    <source>
        <dbReference type="PROSITE" id="PS50262"/>
    </source>
</evidence>
<name>A0A8T0DGS8_9TREM</name>
<keyword evidence="2" id="KW-1003">Cell membrane</keyword>
<gene>
    <name evidence="11" type="ORF">P879_01068</name>
</gene>
<evidence type="ECO:0000256" key="3">
    <source>
        <dbReference type="ARBA" id="ARBA00022692"/>
    </source>
</evidence>
<keyword evidence="12" id="KW-1185">Reference proteome</keyword>
<evidence type="ECO:0000256" key="4">
    <source>
        <dbReference type="ARBA" id="ARBA00022989"/>
    </source>
</evidence>
<dbReference type="PRINTS" id="PR00237">
    <property type="entry name" value="GPCRRHODOPSN"/>
</dbReference>
<keyword evidence="5" id="KW-0297">G-protein coupled receptor</keyword>
<dbReference type="EMBL" id="JTDF01005556">
    <property type="protein sequence ID" value="KAF8566134.1"/>
    <property type="molecule type" value="Genomic_DNA"/>
</dbReference>
<reference evidence="11 12" key="1">
    <citation type="submission" date="2019-07" db="EMBL/GenBank/DDBJ databases">
        <title>Annotation for the trematode Paragonimus westermani.</title>
        <authorList>
            <person name="Choi Y.-J."/>
        </authorList>
    </citation>
    <scope>NUCLEOTIDE SEQUENCE [LARGE SCALE GENOMIC DNA]</scope>
    <source>
        <strain evidence="11">180907_Pwestermani</strain>
    </source>
</reference>
<accession>A0A8T0DGS8</accession>
<evidence type="ECO:0000313" key="11">
    <source>
        <dbReference type="EMBL" id="KAF8566134.1"/>
    </source>
</evidence>
<keyword evidence="3 9" id="KW-0812">Transmembrane</keyword>
<evidence type="ECO:0000256" key="9">
    <source>
        <dbReference type="SAM" id="Phobius"/>
    </source>
</evidence>
<dbReference type="Gene3D" id="1.20.1070.10">
    <property type="entry name" value="Rhodopsin 7-helix transmembrane proteins"/>
    <property type="match status" value="1"/>
</dbReference>
<comment type="caution">
    <text evidence="11">The sequence shown here is derived from an EMBL/GenBank/DDBJ whole genome shotgun (WGS) entry which is preliminary data.</text>
</comment>
<dbReference type="AlphaFoldDB" id="A0A8T0DGS8"/>
<dbReference type="PROSITE" id="PS50262">
    <property type="entry name" value="G_PROTEIN_RECEP_F1_2"/>
    <property type="match status" value="1"/>
</dbReference>
<dbReference type="PANTHER" id="PTHR24230">
    <property type="entry name" value="G-PROTEIN COUPLED RECEPTOR"/>
    <property type="match status" value="1"/>
</dbReference>
<feature type="transmembrane region" description="Helical" evidence="9">
    <location>
        <begin position="36"/>
        <end position="58"/>
    </location>
</feature>
<evidence type="ECO:0000256" key="7">
    <source>
        <dbReference type="ARBA" id="ARBA00023170"/>
    </source>
</evidence>
<comment type="subcellular location">
    <subcellularLocation>
        <location evidence="1">Cell membrane</location>
        <topology evidence="1">Multi-pass membrane protein</topology>
    </subcellularLocation>
</comment>
<dbReference type="GO" id="GO:0008528">
    <property type="term" value="F:G protein-coupled peptide receptor activity"/>
    <property type="evidence" value="ECO:0007669"/>
    <property type="project" value="TreeGrafter"/>
</dbReference>
<dbReference type="OrthoDB" id="6242715at2759"/>
<feature type="transmembrane region" description="Helical" evidence="9">
    <location>
        <begin position="315"/>
        <end position="342"/>
    </location>
</feature>
<evidence type="ECO:0000256" key="2">
    <source>
        <dbReference type="ARBA" id="ARBA00022475"/>
    </source>
</evidence>
<evidence type="ECO:0000256" key="1">
    <source>
        <dbReference type="ARBA" id="ARBA00004651"/>
    </source>
</evidence>
<feature type="domain" description="G-protein coupled receptors family 1 profile" evidence="10">
    <location>
        <begin position="49"/>
        <end position="339"/>
    </location>
</feature>
<keyword evidence="7" id="KW-0675">Receptor</keyword>
<feature type="transmembrane region" description="Helical" evidence="9">
    <location>
        <begin position="110"/>
        <end position="136"/>
    </location>
</feature>
<dbReference type="PANTHER" id="PTHR24230:SF75">
    <property type="entry name" value="RELAXIN FAMILY PEPTIDE RECEPTOR 3"/>
    <property type="match status" value="1"/>
</dbReference>
<dbReference type="InterPro" id="IPR017452">
    <property type="entry name" value="GPCR_Rhodpsn_7TM"/>
</dbReference>
<keyword evidence="8" id="KW-0807">Transducer</keyword>
<dbReference type="Proteomes" id="UP000699462">
    <property type="component" value="Unassembled WGS sequence"/>
</dbReference>
<dbReference type="GO" id="GO:0007218">
    <property type="term" value="P:neuropeptide signaling pathway"/>
    <property type="evidence" value="ECO:0007669"/>
    <property type="project" value="TreeGrafter"/>
</dbReference>
<keyword evidence="4 9" id="KW-1133">Transmembrane helix</keyword>
<dbReference type="Pfam" id="PF00001">
    <property type="entry name" value="7tm_1"/>
    <property type="match status" value="1"/>
</dbReference>
<proteinExistence type="predicted"/>
<keyword evidence="6 9" id="KW-0472">Membrane</keyword>
<organism evidence="11 12">
    <name type="scientific">Paragonimus westermani</name>
    <dbReference type="NCBI Taxonomy" id="34504"/>
    <lineage>
        <taxon>Eukaryota</taxon>
        <taxon>Metazoa</taxon>
        <taxon>Spiralia</taxon>
        <taxon>Lophotrochozoa</taxon>
        <taxon>Platyhelminthes</taxon>
        <taxon>Trematoda</taxon>
        <taxon>Digenea</taxon>
        <taxon>Plagiorchiida</taxon>
        <taxon>Troglotremata</taxon>
        <taxon>Troglotrematidae</taxon>
        <taxon>Paragonimus</taxon>
    </lineage>
</organism>
<dbReference type="GO" id="GO:0005886">
    <property type="term" value="C:plasma membrane"/>
    <property type="evidence" value="ECO:0007669"/>
    <property type="project" value="UniProtKB-SubCell"/>
</dbReference>
<evidence type="ECO:0000313" key="12">
    <source>
        <dbReference type="Proteomes" id="UP000699462"/>
    </source>
</evidence>
<feature type="transmembrane region" description="Helical" evidence="9">
    <location>
        <begin position="287"/>
        <end position="309"/>
    </location>
</feature>
<sequence>MSAAESPNIMRLYTFSNECNISNTSVELSAETRGTYIFLVTTSPIAVLMNMFALIVLTRRRAVRLGSMRVNLITLTIFEILLNLNILGVMFSKFSGLSEKRTTLAVVLDVIMFCLLSWALFARNWIITLIALARCVAITRPMRTRLMSTHLFRPKPLAFCTISCLIIGFTFSALRMFELHIVVCDNLDQKLQLRPSGGLQGLVDTHFFFQSAIPITIVFITTMIMLIALYRARTLVLEDSPKERGDSRISVTANRLRYTSGARQTHLCAEKQLNYRRTQNQLRATRMITLLAAIFIVLEAPIFFCVILKKYFDAVFFNFVTTALKALVVMDSCANVIIYLFMSKRFRQESARLWHKLTIRNRPFSVTQTEVVM</sequence>